<evidence type="ECO:0000313" key="1">
    <source>
        <dbReference type="EMBL" id="GMF19119.1"/>
    </source>
</evidence>
<keyword evidence="2" id="KW-1185">Reference proteome</keyword>
<organism evidence="1 2">
    <name type="scientific">Phytophthora fragariaefolia</name>
    <dbReference type="NCBI Taxonomy" id="1490495"/>
    <lineage>
        <taxon>Eukaryota</taxon>
        <taxon>Sar</taxon>
        <taxon>Stramenopiles</taxon>
        <taxon>Oomycota</taxon>
        <taxon>Peronosporomycetes</taxon>
        <taxon>Peronosporales</taxon>
        <taxon>Peronosporaceae</taxon>
        <taxon>Phytophthora</taxon>
    </lineage>
</organism>
<dbReference type="Proteomes" id="UP001165121">
    <property type="component" value="Unassembled WGS sequence"/>
</dbReference>
<protein>
    <submittedName>
        <fullName evidence="1">Unnamed protein product</fullName>
    </submittedName>
</protein>
<comment type="caution">
    <text evidence="1">The sequence shown here is derived from an EMBL/GenBank/DDBJ whole genome shotgun (WGS) entry which is preliminary data.</text>
</comment>
<name>A0A9W6TT17_9STRA</name>
<dbReference type="EMBL" id="BSXT01000146">
    <property type="protein sequence ID" value="GMF19119.1"/>
    <property type="molecule type" value="Genomic_DNA"/>
</dbReference>
<sequence length="96" mass="10661">MPSVDTVLPLRCLSMYEAPIRVLSAWRGTEEATVMNSVEAAGFASEPTDSLIAKHDVYGSKFRERWADESKEDDDTDMLNLSVLGDAHDDINLVDE</sequence>
<gene>
    <name evidence="1" type="ORF">Pfra01_000189600</name>
</gene>
<proteinExistence type="predicted"/>
<evidence type="ECO:0000313" key="2">
    <source>
        <dbReference type="Proteomes" id="UP001165121"/>
    </source>
</evidence>
<dbReference type="AlphaFoldDB" id="A0A9W6TT17"/>
<reference evidence="1" key="1">
    <citation type="submission" date="2023-04" db="EMBL/GenBank/DDBJ databases">
        <title>Phytophthora fragariaefolia NBRC 109709.</title>
        <authorList>
            <person name="Ichikawa N."/>
            <person name="Sato H."/>
            <person name="Tonouchi N."/>
        </authorList>
    </citation>
    <scope>NUCLEOTIDE SEQUENCE</scope>
    <source>
        <strain evidence="1">NBRC 109709</strain>
    </source>
</reference>
<dbReference type="OrthoDB" id="128606at2759"/>
<accession>A0A9W6TT17</accession>